<comment type="caution">
    <text evidence="1">The sequence shown here is derived from an EMBL/GenBank/DDBJ whole genome shotgun (WGS) entry which is preliminary data.</text>
</comment>
<organism evidence="1 2">
    <name type="scientific">Sphingomonas plantiphila</name>
    <dbReference type="NCBI Taxonomy" id="3163295"/>
    <lineage>
        <taxon>Bacteria</taxon>
        <taxon>Pseudomonadati</taxon>
        <taxon>Pseudomonadota</taxon>
        <taxon>Alphaproteobacteria</taxon>
        <taxon>Sphingomonadales</taxon>
        <taxon>Sphingomonadaceae</taxon>
        <taxon>Sphingomonas</taxon>
    </lineage>
</organism>
<evidence type="ECO:0000313" key="2">
    <source>
        <dbReference type="Proteomes" id="UP001629244"/>
    </source>
</evidence>
<sequence>MFLRISEVIAAAALLTLAACDRPKVQTEAERAEAARAMEKRAAAEGRIPCALNGTSDFATRCTIDRVQSQDGLMLTIRHPDGGFHRLRVTKDGRGVVAADGARQALVSVIAPDAIEVAIDDVRYRLPATVKGASRQ</sequence>
<reference evidence="1 2" key="1">
    <citation type="submission" date="2024-06" db="EMBL/GenBank/DDBJ databases">
        <authorList>
            <person name="Kaempfer P."/>
            <person name="Viver T."/>
        </authorList>
    </citation>
    <scope>NUCLEOTIDE SEQUENCE [LARGE SCALE GENOMIC DNA]</scope>
    <source>
        <strain evidence="1 2">ST-64</strain>
    </source>
</reference>
<evidence type="ECO:0008006" key="3">
    <source>
        <dbReference type="Google" id="ProtNLM"/>
    </source>
</evidence>
<keyword evidence="2" id="KW-1185">Reference proteome</keyword>
<dbReference type="RefSeq" id="WP_408080679.1">
    <property type="nucleotide sequence ID" value="NZ_JBELQC010000003.1"/>
</dbReference>
<gene>
    <name evidence="1" type="ORF">ABS767_17395</name>
</gene>
<dbReference type="Proteomes" id="UP001629244">
    <property type="component" value="Unassembled WGS sequence"/>
</dbReference>
<protein>
    <recommendedName>
        <fullName evidence="3">Lipoprotein</fullName>
    </recommendedName>
</protein>
<accession>A0ABW8YU48</accession>
<evidence type="ECO:0000313" key="1">
    <source>
        <dbReference type="EMBL" id="MFL9842750.1"/>
    </source>
</evidence>
<dbReference type="EMBL" id="JBELQC010000003">
    <property type="protein sequence ID" value="MFL9842750.1"/>
    <property type="molecule type" value="Genomic_DNA"/>
</dbReference>
<dbReference type="PROSITE" id="PS51257">
    <property type="entry name" value="PROKAR_LIPOPROTEIN"/>
    <property type="match status" value="1"/>
</dbReference>
<proteinExistence type="predicted"/>
<name>A0ABW8YU48_9SPHN</name>